<sequence>MSVKRVLARTLAGSIAAICVAATLALLPGSPAQALSAADWDPGDIISDATLYDSGSMSTDAVQAFLNAREGGCTAANGYPCLKDYHESTPTTAAASGCGQYGGVASESAASIIAHVGQTCGINPRVLIVMLEKEQGLVTSVAPTSSGYAHAMGYNCPDTAPCSSATAGFFKQVYGAAWQLKYYSAHPNSYQYKIGASYVQYNPNAGCGGTTVQIKNQATADLYIYTPYQPNAAALANLNGVGDSCSAYGNRNFWVDYNAWFGNPGWGTSPVGSLDSAAAGLNRVELSGWAVDPDSQSPIDVHVYLDGQWFAQSIASVSRPDVGASMPWYGANHGFDITVGLPAGTHQYCVYGISGTGHANALIGCRTVTSLPDNPTGNFESLSLGSTSSRTATVTGWAVDGNTSDPIDVHFYVNGRWTAMLTADGNRPDVARAMPGIGAAHGFSGQLTLPTGTDVVCAYGINTGAGTTNPQLGGCRTVVVGTGAPQGNFEGVAYVNGRAQATGWAFDPDQSGPISVKVTVNGVAAATGTADGNRPDVANALPGYGAAHGFSVQAVIPFGTSTVCVIAGNVGAGSDKTLGCRTVSTPSGPPYGNFEGATVANGKATVTGWAIDPDTAGPATIKATVGSQTVGTFTAGSTRADVAAAFPAYGTSHGFSQSLTIPVGTNSLCLTAVNVGPAAADTSLGCKTVSTATGSPQGNLETATVGVDTVAFSGWAVDPDQAAPITVRVTVDGKATQTTADVSRPDVAAVYPGYGAAHGFSATVPTIVGSHQVCVTAVNAGPASADTSLGCKTLVVTSGNPIGNFEKAVVQGASVEVVGWTVDGDQATTPLSVRVYINGADAGGLTASVDRQDVATQLSALNAGPAHGYDGTVPIPAGESSVCVFAMNVGPGTANTLLGCTNVTR</sequence>
<dbReference type="AlphaFoldDB" id="A0A387BT87"/>
<name>A0A387BT87_9MICO</name>
<proteinExistence type="predicted"/>
<dbReference type="Proteomes" id="UP000275069">
    <property type="component" value="Chromosome"/>
</dbReference>
<evidence type="ECO:0000313" key="3">
    <source>
        <dbReference type="Proteomes" id="UP000275069"/>
    </source>
</evidence>
<dbReference type="KEGG" id="gry:D7I44_12590"/>
<evidence type="ECO:0000313" key="2">
    <source>
        <dbReference type="EMBL" id="AYG04280.1"/>
    </source>
</evidence>
<evidence type="ECO:0008006" key="4">
    <source>
        <dbReference type="Google" id="ProtNLM"/>
    </source>
</evidence>
<gene>
    <name evidence="2" type="ORF">D7I44_12590</name>
</gene>
<reference evidence="2 3" key="1">
    <citation type="submission" date="2018-09" db="EMBL/GenBank/DDBJ databases">
        <title>Genome sequencing of strain 2DFW10M-5.</title>
        <authorList>
            <person name="Heo J."/>
            <person name="Kim S.-J."/>
            <person name="Kwon S.-W."/>
        </authorList>
    </citation>
    <scope>NUCLEOTIDE SEQUENCE [LARGE SCALE GENOMIC DNA]</scope>
    <source>
        <strain evidence="2 3">2DFW10M-5</strain>
    </source>
</reference>
<feature type="signal peptide" evidence="1">
    <location>
        <begin position="1"/>
        <end position="34"/>
    </location>
</feature>
<accession>A0A387BT87</accession>
<dbReference type="RefSeq" id="WP_120789810.1">
    <property type="nucleotide sequence ID" value="NZ_CP032624.1"/>
</dbReference>
<dbReference type="OrthoDB" id="9764271at2"/>
<keyword evidence="1" id="KW-0732">Signal</keyword>
<protein>
    <recommendedName>
        <fullName evidence="4">Hemagglutinin</fullName>
    </recommendedName>
</protein>
<keyword evidence="3" id="KW-1185">Reference proteome</keyword>
<dbReference type="EMBL" id="CP032624">
    <property type="protein sequence ID" value="AYG04280.1"/>
    <property type="molecule type" value="Genomic_DNA"/>
</dbReference>
<evidence type="ECO:0000256" key="1">
    <source>
        <dbReference type="SAM" id="SignalP"/>
    </source>
</evidence>
<organism evidence="2 3">
    <name type="scientific">Gryllotalpicola protaetiae</name>
    <dbReference type="NCBI Taxonomy" id="2419771"/>
    <lineage>
        <taxon>Bacteria</taxon>
        <taxon>Bacillati</taxon>
        <taxon>Actinomycetota</taxon>
        <taxon>Actinomycetes</taxon>
        <taxon>Micrococcales</taxon>
        <taxon>Microbacteriaceae</taxon>
        <taxon>Gryllotalpicola</taxon>
    </lineage>
</organism>
<feature type="chain" id="PRO_5017396380" description="Hemagglutinin" evidence="1">
    <location>
        <begin position="35"/>
        <end position="905"/>
    </location>
</feature>